<evidence type="ECO:0000313" key="2">
    <source>
        <dbReference type="Proteomes" id="UP001500212"/>
    </source>
</evidence>
<evidence type="ECO:0008006" key="3">
    <source>
        <dbReference type="Google" id="ProtNLM"/>
    </source>
</evidence>
<evidence type="ECO:0000313" key="1">
    <source>
        <dbReference type="EMBL" id="GAA4618346.1"/>
    </source>
</evidence>
<gene>
    <name evidence="1" type="ORF">GCM10023195_82400</name>
</gene>
<dbReference type="Proteomes" id="UP001500212">
    <property type="component" value="Unassembled WGS sequence"/>
</dbReference>
<reference evidence="2" key="1">
    <citation type="journal article" date="2019" name="Int. J. Syst. Evol. Microbiol.">
        <title>The Global Catalogue of Microorganisms (GCM) 10K type strain sequencing project: providing services to taxonomists for standard genome sequencing and annotation.</title>
        <authorList>
            <consortium name="The Broad Institute Genomics Platform"/>
            <consortium name="The Broad Institute Genome Sequencing Center for Infectious Disease"/>
            <person name="Wu L."/>
            <person name="Ma J."/>
        </authorList>
    </citation>
    <scope>NUCLEOTIDE SEQUENCE [LARGE SCALE GENOMIC DNA]</scope>
    <source>
        <strain evidence="2">JCM 17938</strain>
    </source>
</reference>
<dbReference type="RefSeq" id="WP_345366555.1">
    <property type="nucleotide sequence ID" value="NZ_BAABHJ010000040.1"/>
</dbReference>
<dbReference type="EMBL" id="BAABHJ010000040">
    <property type="protein sequence ID" value="GAA4618346.1"/>
    <property type="molecule type" value="Genomic_DNA"/>
</dbReference>
<sequence length="188" mass="20724">MTVRGRVLRPAANGGTEPAPHAYVGMRFSADGKKWPGPYGYALTDAHGMFSLKMPAERDGYWNAFVEKDDSYLGVTGPSDYVDTKYRTRISGLNASPEPVRKGRRITVTGLLQRNTTSWKAFTKRSVKIYFRAKGGTKWTYAGSAKTDGRGRFTFGAKASKDGYWRATYAGDSAYLAVTSGSDYVDVR</sequence>
<accession>A0ABP8U025</accession>
<organism evidence="1 2">
    <name type="scientific">Actinoallomurus liliacearum</name>
    <dbReference type="NCBI Taxonomy" id="1080073"/>
    <lineage>
        <taxon>Bacteria</taxon>
        <taxon>Bacillati</taxon>
        <taxon>Actinomycetota</taxon>
        <taxon>Actinomycetes</taxon>
        <taxon>Streptosporangiales</taxon>
        <taxon>Thermomonosporaceae</taxon>
        <taxon>Actinoallomurus</taxon>
    </lineage>
</organism>
<comment type="caution">
    <text evidence="1">The sequence shown here is derived from an EMBL/GenBank/DDBJ whole genome shotgun (WGS) entry which is preliminary data.</text>
</comment>
<proteinExistence type="predicted"/>
<name>A0ABP8U025_9ACTN</name>
<keyword evidence="2" id="KW-1185">Reference proteome</keyword>
<protein>
    <recommendedName>
        <fullName evidence="3">Htaa domain-containing protein</fullName>
    </recommendedName>
</protein>